<organism evidence="1 2">
    <name type="scientific">Brumimicrobium aurantiacum</name>
    <dbReference type="NCBI Taxonomy" id="1737063"/>
    <lineage>
        <taxon>Bacteria</taxon>
        <taxon>Pseudomonadati</taxon>
        <taxon>Bacteroidota</taxon>
        <taxon>Flavobacteriia</taxon>
        <taxon>Flavobacteriales</taxon>
        <taxon>Crocinitomicaceae</taxon>
        <taxon>Brumimicrobium</taxon>
    </lineage>
</organism>
<proteinExistence type="predicted"/>
<accession>A0A3E1EUC7</accession>
<name>A0A3E1EUC7_9FLAO</name>
<dbReference type="AlphaFoldDB" id="A0A3E1EUC7"/>
<gene>
    <name evidence="1" type="ORF">DXU93_14555</name>
</gene>
<keyword evidence="2" id="KW-1185">Reference proteome</keyword>
<evidence type="ECO:0000313" key="1">
    <source>
        <dbReference type="EMBL" id="RFC53176.1"/>
    </source>
</evidence>
<evidence type="ECO:0000313" key="2">
    <source>
        <dbReference type="Proteomes" id="UP000257127"/>
    </source>
</evidence>
<comment type="caution">
    <text evidence="1">The sequence shown here is derived from an EMBL/GenBank/DDBJ whole genome shotgun (WGS) entry which is preliminary data.</text>
</comment>
<protein>
    <submittedName>
        <fullName evidence="1">Uncharacterized protein</fullName>
    </submittedName>
</protein>
<reference evidence="1 2" key="1">
    <citation type="submission" date="2018-08" db="EMBL/GenBank/DDBJ databases">
        <title>The draft genome squence of Brumimicrobium sp. N62.</title>
        <authorList>
            <person name="Du Z.-J."/>
            <person name="Luo H.-R."/>
        </authorList>
    </citation>
    <scope>NUCLEOTIDE SEQUENCE [LARGE SCALE GENOMIC DNA]</scope>
    <source>
        <strain evidence="1 2">N62</strain>
    </source>
</reference>
<sequence>MQKNYFQLTSLLFILPLFFCISCRKQEPNTLPKNGELGSLLSCDNGIMDGNEEGIDCGALCEPCEFSNNGGCFTLYDFDEKQITTSMGIVTFDEVSAQVIGDNFIAIASNSNGDSITFTFPEYDTMFFKSYNPTIESSIVMEEVYINARLEVSPLPPPYNSPEVLYFESDLNSESNENINRVHLNKSSGKFHISFCELSLKEQSQYGRVDFEGQLNEN</sequence>
<dbReference type="EMBL" id="QURB01000012">
    <property type="protein sequence ID" value="RFC53176.1"/>
    <property type="molecule type" value="Genomic_DNA"/>
</dbReference>
<dbReference type="Proteomes" id="UP000257127">
    <property type="component" value="Unassembled WGS sequence"/>
</dbReference>